<protein>
    <submittedName>
        <fullName evidence="1">Uncharacterized protein</fullName>
    </submittedName>
</protein>
<evidence type="ECO:0000313" key="1">
    <source>
        <dbReference type="EMBL" id="THG40414.1"/>
    </source>
</evidence>
<gene>
    <name evidence="1" type="ORF">E5988_06170</name>
</gene>
<accession>A0ABY2QHY0</accession>
<sequence length="64" mass="6881">MDTLTAGLLRTCAIAHIENLPHLHSRGDIGWDALNAARGEIMKLLGEATGEDRTMLTGLLVRLG</sequence>
<dbReference type="EMBL" id="SSTI01000004">
    <property type="protein sequence ID" value="THG40414.1"/>
    <property type="molecule type" value="Genomic_DNA"/>
</dbReference>
<keyword evidence="2" id="KW-1185">Reference proteome</keyword>
<evidence type="ECO:0000313" key="2">
    <source>
        <dbReference type="Proteomes" id="UP000308038"/>
    </source>
</evidence>
<name>A0ABY2QHY0_9SPHN</name>
<organism evidence="1 2">
    <name type="scientific">Sphingomonas olei</name>
    <dbReference type="NCBI Taxonomy" id="1886787"/>
    <lineage>
        <taxon>Bacteria</taxon>
        <taxon>Pseudomonadati</taxon>
        <taxon>Pseudomonadota</taxon>
        <taxon>Alphaproteobacteria</taxon>
        <taxon>Sphingomonadales</taxon>
        <taxon>Sphingomonadaceae</taxon>
        <taxon>Sphingomonas</taxon>
    </lineage>
</organism>
<dbReference type="Proteomes" id="UP000308038">
    <property type="component" value="Unassembled WGS sequence"/>
</dbReference>
<comment type="caution">
    <text evidence="1">The sequence shown here is derived from an EMBL/GenBank/DDBJ whole genome shotgun (WGS) entry which is preliminary data.</text>
</comment>
<dbReference type="RefSeq" id="WP_168770684.1">
    <property type="nucleotide sequence ID" value="NZ_SSTI01000004.1"/>
</dbReference>
<reference evidence="1 2" key="1">
    <citation type="submission" date="2019-04" db="EMBL/GenBank/DDBJ databases">
        <title>Microbes associate with the intestines of laboratory mice.</title>
        <authorList>
            <person name="Navarre W."/>
            <person name="Wong E."/>
            <person name="Huang K.C."/>
            <person name="Tropini C."/>
            <person name="Ng K."/>
            <person name="Yu B."/>
        </authorList>
    </citation>
    <scope>NUCLEOTIDE SEQUENCE [LARGE SCALE GENOMIC DNA]</scope>
    <source>
        <strain evidence="1 2">NM83_B4-11</strain>
    </source>
</reference>
<proteinExistence type="predicted"/>